<evidence type="ECO:0000256" key="5">
    <source>
        <dbReference type="SAM" id="MobiDB-lite"/>
    </source>
</evidence>
<gene>
    <name evidence="8" type="ORF">KBB96_17175</name>
</gene>
<feature type="compositionally biased region" description="Polar residues" evidence="5">
    <location>
        <begin position="388"/>
        <end position="407"/>
    </location>
</feature>
<dbReference type="PANTHER" id="PTHR43289:SF6">
    <property type="entry name" value="SERINE_THREONINE-PROTEIN KINASE NEKL-3"/>
    <property type="match status" value="1"/>
</dbReference>
<evidence type="ECO:0000256" key="1">
    <source>
        <dbReference type="ARBA" id="ARBA00022679"/>
    </source>
</evidence>
<dbReference type="GO" id="GO:0004674">
    <property type="term" value="F:protein serine/threonine kinase activity"/>
    <property type="evidence" value="ECO:0007669"/>
    <property type="project" value="UniProtKB-KW"/>
</dbReference>
<dbReference type="Pfam" id="PF00069">
    <property type="entry name" value="Pkinase"/>
    <property type="match status" value="1"/>
</dbReference>
<feature type="transmembrane region" description="Helical" evidence="6">
    <location>
        <begin position="322"/>
        <end position="341"/>
    </location>
</feature>
<dbReference type="PANTHER" id="PTHR43289">
    <property type="entry name" value="MITOGEN-ACTIVATED PROTEIN KINASE KINASE KINASE 20-RELATED"/>
    <property type="match status" value="1"/>
</dbReference>
<keyword evidence="9" id="KW-1185">Reference proteome</keyword>
<keyword evidence="8" id="KW-0723">Serine/threonine-protein kinase</keyword>
<dbReference type="Gene3D" id="3.30.200.20">
    <property type="entry name" value="Phosphorylase Kinase, domain 1"/>
    <property type="match status" value="1"/>
</dbReference>
<dbReference type="PROSITE" id="PS50011">
    <property type="entry name" value="PROTEIN_KINASE_DOM"/>
    <property type="match status" value="1"/>
</dbReference>
<accession>A0A975IYU3</accession>
<evidence type="ECO:0000256" key="4">
    <source>
        <dbReference type="ARBA" id="ARBA00022840"/>
    </source>
</evidence>
<dbReference type="EMBL" id="CP073100">
    <property type="protein sequence ID" value="QUE50582.1"/>
    <property type="molecule type" value="Genomic_DNA"/>
</dbReference>
<evidence type="ECO:0000256" key="6">
    <source>
        <dbReference type="SAM" id="Phobius"/>
    </source>
</evidence>
<keyword evidence="2" id="KW-0547">Nucleotide-binding</keyword>
<dbReference type="GO" id="GO:0005524">
    <property type="term" value="F:ATP binding"/>
    <property type="evidence" value="ECO:0007669"/>
    <property type="project" value="UniProtKB-KW"/>
</dbReference>
<sequence length="407" mass="43516">MTEASHAPTFEAPTPEHLAELFPSYDIEGLVACGGMGAVFRAVQRALDRTVAIKILPKEFGADASFREAFQAEARAMAKLNHPNLIGVYDFGEVEGMPFIIMEYVAGGSLYEASYGRRIDPREVARIVAATCDGLAHAHEHGVLHRDIKPANILLDLQARPKIGDFGLARPIGSHEGEEETVFGTPHYTAPEVLNRPTAVDSRADIFSIGVVLHELLTGQKPADDPRLPSVICGCDIRFDAIVRSATNPMPEMRYANAGIMARELHQLEEALGRATKAVDLRSPTSLHRMPGPSNRAPGPVRRAPTAVARASYAGGKSGSKGLFTTILLLGAVVVIAWLILKTGIKVPQAPPQEPAVPTAEGGASKPAPETPGYGKRAAEQADRPKPRQQQGEESPFGSTTAPKSDP</sequence>
<keyword evidence="6" id="KW-0472">Membrane</keyword>
<dbReference type="InterPro" id="IPR000719">
    <property type="entry name" value="Prot_kinase_dom"/>
</dbReference>
<evidence type="ECO:0000256" key="2">
    <source>
        <dbReference type="ARBA" id="ARBA00022741"/>
    </source>
</evidence>
<reference evidence="8" key="1">
    <citation type="submission" date="2021-04" db="EMBL/GenBank/DDBJ databases">
        <title>Luteolibacter sp. 32A isolated from the skin of an Anderson's salamander (Ambystoma andersonii).</title>
        <authorList>
            <person name="Spergser J."/>
            <person name="Busse H.-J."/>
        </authorList>
    </citation>
    <scope>NUCLEOTIDE SEQUENCE</scope>
    <source>
        <strain evidence="8">32A</strain>
    </source>
</reference>
<dbReference type="Gene3D" id="1.10.510.10">
    <property type="entry name" value="Transferase(Phosphotransferase) domain 1"/>
    <property type="match status" value="1"/>
</dbReference>
<dbReference type="CDD" id="cd14014">
    <property type="entry name" value="STKc_PknB_like"/>
    <property type="match status" value="1"/>
</dbReference>
<keyword evidence="1" id="KW-0808">Transferase</keyword>
<feature type="region of interest" description="Disordered" evidence="5">
    <location>
        <begin position="348"/>
        <end position="407"/>
    </location>
</feature>
<keyword evidence="6" id="KW-1133">Transmembrane helix</keyword>
<evidence type="ECO:0000313" key="8">
    <source>
        <dbReference type="EMBL" id="QUE50582.1"/>
    </source>
</evidence>
<keyword evidence="3 8" id="KW-0418">Kinase</keyword>
<organism evidence="8 9">
    <name type="scientific">Luteolibacter ambystomatis</name>
    <dbReference type="NCBI Taxonomy" id="2824561"/>
    <lineage>
        <taxon>Bacteria</taxon>
        <taxon>Pseudomonadati</taxon>
        <taxon>Verrucomicrobiota</taxon>
        <taxon>Verrucomicrobiia</taxon>
        <taxon>Verrucomicrobiales</taxon>
        <taxon>Verrucomicrobiaceae</taxon>
        <taxon>Luteolibacter</taxon>
    </lineage>
</organism>
<dbReference type="SUPFAM" id="SSF56112">
    <property type="entry name" value="Protein kinase-like (PK-like)"/>
    <property type="match status" value="1"/>
</dbReference>
<evidence type="ECO:0000313" key="9">
    <source>
        <dbReference type="Proteomes" id="UP000676169"/>
    </source>
</evidence>
<evidence type="ECO:0000256" key="3">
    <source>
        <dbReference type="ARBA" id="ARBA00022777"/>
    </source>
</evidence>
<keyword evidence="6" id="KW-0812">Transmembrane</keyword>
<dbReference type="RefSeq" id="WP_211630722.1">
    <property type="nucleotide sequence ID" value="NZ_CP073100.1"/>
</dbReference>
<dbReference type="PROSITE" id="PS00108">
    <property type="entry name" value="PROTEIN_KINASE_ST"/>
    <property type="match status" value="1"/>
</dbReference>
<proteinExistence type="predicted"/>
<name>A0A975IYU3_9BACT</name>
<keyword evidence="4" id="KW-0067">ATP-binding</keyword>
<dbReference type="InterPro" id="IPR008271">
    <property type="entry name" value="Ser/Thr_kinase_AS"/>
</dbReference>
<feature type="region of interest" description="Disordered" evidence="5">
    <location>
        <begin position="284"/>
        <end position="304"/>
    </location>
</feature>
<dbReference type="Proteomes" id="UP000676169">
    <property type="component" value="Chromosome"/>
</dbReference>
<protein>
    <submittedName>
        <fullName evidence="8">Serine/threonine protein kinase</fullName>
    </submittedName>
</protein>
<feature type="compositionally biased region" description="Basic and acidic residues" evidence="5">
    <location>
        <begin position="377"/>
        <end position="386"/>
    </location>
</feature>
<dbReference type="KEGG" id="lamb:KBB96_17175"/>
<dbReference type="SMART" id="SM00220">
    <property type="entry name" value="S_TKc"/>
    <property type="match status" value="1"/>
</dbReference>
<feature type="domain" description="Protein kinase" evidence="7">
    <location>
        <begin position="25"/>
        <end position="286"/>
    </location>
</feature>
<dbReference type="InterPro" id="IPR011009">
    <property type="entry name" value="Kinase-like_dom_sf"/>
</dbReference>
<evidence type="ECO:0000259" key="7">
    <source>
        <dbReference type="PROSITE" id="PS50011"/>
    </source>
</evidence>
<dbReference type="AlphaFoldDB" id="A0A975IYU3"/>